<keyword evidence="2 6" id="KW-0813">Transport</keyword>
<dbReference type="Pfam" id="PF06963">
    <property type="entry name" value="FPN1"/>
    <property type="match status" value="2"/>
</dbReference>
<feature type="compositionally biased region" description="Acidic residues" evidence="7">
    <location>
        <begin position="381"/>
        <end position="398"/>
    </location>
</feature>
<evidence type="ECO:0000256" key="7">
    <source>
        <dbReference type="SAM" id="MobiDB-lite"/>
    </source>
</evidence>
<keyword evidence="9" id="KW-1185">Reference proteome</keyword>
<feature type="transmembrane region" description="Helical" evidence="6">
    <location>
        <begin position="82"/>
        <end position="107"/>
    </location>
</feature>
<feature type="region of interest" description="Disordered" evidence="7">
    <location>
        <begin position="376"/>
        <end position="406"/>
    </location>
</feature>
<dbReference type="OrthoDB" id="648861at2759"/>
<evidence type="ECO:0000256" key="6">
    <source>
        <dbReference type="RuleBase" id="RU365065"/>
    </source>
</evidence>
<feature type="transmembrane region" description="Helical" evidence="6">
    <location>
        <begin position="527"/>
        <end position="549"/>
    </location>
</feature>
<dbReference type="GO" id="GO:0016020">
    <property type="term" value="C:membrane"/>
    <property type="evidence" value="ECO:0007669"/>
    <property type="project" value="UniProtKB-SubCell"/>
</dbReference>
<dbReference type="Proteomes" id="UP000250266">
    <property type="component" value="Unassembled WGS sequence"/>
</dbReference>
<evidence type="ECO:0000256" key="1">
    <source>
        <dbReference type="ARBA" id="ARBA00004141"/>
    </source>
</evidence>
<comment type="caution">
    <text evidence="6">Lacks conserved residue(s) required for the propagation of feature annotation.</text>
</comment>
<keyword evidence="4 6" id="KW-1133">Transmembrane helix</keyword>
<evidence type="ECO:0000256" key="5">
    <source>
        <dbReference type="ARBA" id="ARBA00023136"/>
    </source>
</evidence>
<dbReference type="EMBL" id="KV744819">
    <property type="protein sequence ID" value="OCK85430.1"/>
    <property type="molecule type" value="Genomic_DNA"/>
</dbReference>
<accession>A0A8E2JJX7</accession>
<keyword evidence="5 6" id="KW-0472">Membrane</keyword>
<dbReference type="AlphaFoldDB" id="A0A8E2JJX7"/>
<dbReference type="PANTHER" id="PTHR11660">
    <property type="entry name" value="SOLUTE CARRIER FAMILY 40 MEMBER"/>
    <property type="match status" value="1"/>
</dbReference>
<dbReference type="GO" id="GO:0005381">
    <property type="term" value="F:iron ion transmembrane transporter activity"/>
    <property type="evidence" value="ECO:0007669"/>
    <property type="project" value="UniProtKB-UniRule"/>
</dbReference>
<gene>
    <name evidence="8" type="ORF">K432DRAFT_343183</name>
</gene>
<comment type="function">
    <text evidence="6">May be involved in iron transport and iron homeostasis.</text>
</comment>
<keyword evidence="6" id="KW-0406">Ion transport</keyword>
<keyword evidence="3 6" id="KW-0812">Transmembrane</keyword>
<evidence type="ECO:0000256" key="2">
    <source>
        <dbReference type="ARBA" id="ARBA00022448"/>
    </source>
</evidence>
<feature type="transmembrane region" description="Helical" evidence="6">
    <location>
        <begin position="458"/>
        <end position="479"/>
    </location>
</feature>
<proteinExistence type="inferred from homology"/>
<dbReference type="InterPro" id="IPR009716">
    <property type="entry name" value="Ferroportin-1"/>
</dbReference>
<feature type="transmembrane region" description="Helical" evidence="6">
    <location>
        <begin position="50"/>
        <end position="70"/>
    </location>
</feature>
<sequence length="581" mass="63840">MLQQGLQHGMNRSQAYTLYLCHTLSTWNARSYEFAAVLFTAAAYPGGLRATSFIGISISLAAIIFASALGRWIDQAPSRLRTLLTTIVVNRCAIVCSCLGWFLIVGGSNAKLRKRDDEKNDTTDTDAALRGAAKTIVFAVVLTLGVFENLSRRANVISMERDWVPILAPETGPECFTLTQINATMARIDMVCKLIAPIIISGFLSVAPSVRFGVVCIAAANILSTFLEIWSAKWLWDQCDILRKPKLSAILEFDSEGNFETRHRSESQASRITFFQAWVDSITSWWHGYIPSLKLFFATEVWIPSMSMSILHSSVLSVTGTVIVFLLNSGLSLKGVVLAEAASSAFEIGSTFLAPIAVRKLSINISSSSHQLVDVSHKEDEETLSDIDSDISDLDPEDPLSKDDTMPDINAGVTRLGLWGVFEMFMTLAPTVPLLYHLTSILPYPLPPSSASPPLGSHPLLMFTLLALLSASRFGRGLFSLSTQQLAQARVPAHQRSSFAGTEMAFVSLFGLSHHVGAAIWSKPQQFGWLALGSAVAVGMSLVMFSWWARGERGHLVHLGWMGWWWRERRGKYEGVGQESE</sequence>
<feature type="transmembrane region" description="Helical" evidence="6">
    <location>
        <begin position="416"/>
        <end position="438"/>
    </location>
</feature>
<evidence type="ECO:0000313" key="9">
    <source>
        <dbReference type="Proteomes" id="UP000250266"/>
    </source>
</evidence>
<organism evidence="8 9">
    <name type="scientific">Lepidopterella palustris CBS 459.81</name>
    <dbReference type="NCBI Taxonomy" id="1314670"/>
    <lineage>
        <taxon>Eukaryota</taxon>
        <taxon>Fungi</taxon>
        <taxon>Dikarya</taxon>
        <taxon>Ascomycota</taxon>
        <taxon>Pezizomycotina</taxon>
        <taxon>Dothideomycetes</taxon>
        <taxon>Pleosporomycetidae</taxon>
        <taxon>Mytilinidiales</taxon>
        <taxon>Argynnaceae</taxon>
        <taxon>Lepidopterella</taxon>
    </lineage>
</organism>
<evidence type="ECO:0000256" key="3">
    <source>
        <dbReference type="ARBA" id="ARBA00022692"/>
    </source>
</evidence>
<reference evidence="8 9" key="1">
    <citation type="journal article" date="2016" name="Nat. Commun.">
        <title>Ectomycorrhizal ecology is imprinted in the genome of the dominant symbiotic fungus Cenococcum geophilum.</title>
        <authorList>
            <consortium name="DOE Joint Genome Institute"/>
            <person name="Peter M."/>
            <person name="Kohler A."/>
            <person name="Ohm R.A."/>
            <person name="Kuo A."/>
            <person name="Krutzmann J."/>
            <person name="Morin E."/>
            <person name="Arend M."/>
            <person name="Barry K.W."/>
            <person name="Binder M."/>
            <person name="Choi C."/>
            <person name="Clum A."/>
            <person name="Copeland A."/>
            <person name="Grisel N."/>
            <person name="Haridas S."/>
            <person name="Kipfer T."/>
            <person name="LaButti K."/>
            <person name="Lindquist E."/>
            <person name="Lipzen A."/>
            <person name="Maire R."/>
            <person name="Meier B."/>
            <person name="Mihaltcheva S."/>
            <person name="Molinier V."/>
            <person name="Murat C."/>
            <person name="Poggeler S."/>
            <person name="Quandt C.A."/>
            <person name="Sperisen C."/>
            <person name="Tritt A."/>
            <person name="Tisserant E."/>
            <person name="Crous P.W."/>
            <person name="Henrissat B."/>
            <person name="Nehls U."/>
            <person name="Egli S."/>
            <person name="Spatafora J.W."/>
            <person name="Grigoriev I.V."/>
            <person name="Martin F.M."/>
        </authorList>
    </citation>
    <scope>NUCLEOTIDE SEQUENCE [LARGE SCALE GENOMIC DNA]</scope>
    <source>
        <strain evidence="8 9">CBS 459.81</strain>
    </source>
</reference>
<evidence type="ECO:0000256" key="4">
    <source>
        <dbReference type="ARBA" id="ARBA00022989"/>
    </source>
</evidence>
<feature type="transmembrane region" description="Helical" evidence="6">
    <location>
        <begin position="127"/>
        <end position="147"/>
    </location>
</feature>
<comment type="subcellular location">
    <subcellularLocation>
        <location evidence="1 6">Membrane</location>
        <topology evidence="1 6">Multi-pass membrane protein</topology>
    </subcellularLocation>
</comment>
<protein>
    <recommendedName>
        <fullName evidence="6">Solute carrier family 40 member</fullName>
    </recommendedName>
</protein>
<name>A0A8E2JJX7_9PEZI</name>
<comment type="similarity">
    <text evidence="6">Belongs to the ferroportin (FP) (TC 2.A.100) family. SLC40A subfamily.</text>
</comment>
<evidence type="ECO:0000313" key="8">
    <source>
        <dbReference type="EMBL" id="OCK85430.1"/>
    </source>
</evidence>
<dbReference type="PANTHER" id="PTHR11660:SF57">
    <property type="entry name" value="SOLUTE CARRIER FAMILY 40 MEMBER"/>
    <property type="match status" value="1"/>
</dbReference>